<proteinExistence type="predicted"/>
<evidence type="ECO:0000313" key="2">
    <source>
        <dbReference type="Proteomes" id="UP001060085"/>
    </source>
</evidence>
<sequence>MRNQTLTVCLTRIKTVVQKSDHDLQAQTSWDADLLGSSLIPNILQRIKNIEPDISEVCGILSSSSRPITQMTDVKLTDLINSLTENLKDVLISYKNDLIVALKDEITALEEKPRFLRNFLRFKSKMCIGHEKLANLLTYSEGVVDNVACFLFSCMINNSKDEGILLCRKKLACDKRSVKEQKHKLLDMLGNIMLSQAKVREVYLEFLTIIKSSKPDYPRTLVGSLDVWLCIRPLLDNLMKMSTSETSFMIPMKDKIEPLHHETRKENGQDLSIALSHLLEKIKLFKGDANQICRQIFPSPSVSRYPRTNELGFIDFFIEKLMELQNNSNSLVPLEDQIEIFQRDLISLRENFRRSQGHHNDEKIKHLIGEFKDVAYQAEYDSYFIGSPMCNLNNSYLIGCGSGAMFYIQEKLKFLGKGLEQHKGIKDLHILPLVGMPGLGKTTLTSSLYRDHRIALFFHKCAGCCVSQEYHKRRLLLKILHQVSMETDRIEEMTYDKLQEKLYKSLKGQRYLIVLDDIWHVRAWNDLKESFPNDNNGSRIMFTSRISDVVFQAKSNAILHNLRRFSGEESCELLQVKLFNGKDYPPVLREVGKKIAANCRGLPLAVVLASGLLKSREREEECWKQVMESSMSLVADEPQRQWMGVLELSYKHLPDYSKACSLHLGAFPEDAEISVSKLIPLWIAEGLIRKRNIDENTLEDEAEDHLKGLIDRNLVMISRKKSKGGAKSCKIHDLLLEFCLEKVKEENFLQLINGCDELPPLATIESSSSLGFGNIILNSFPGIDSLVLLRLRHLNIDKHILWQSLHRVQLVNLQTISGMYVSCVYESEEILKSLPNLQKLSCIFRGSGNHAVKNESFPYLGFLSQLESLKVFYEGKVPYSYQLNFPSQLRKLTLSDFRQPWREVSAIAELPNLEVLKLRNEAFVGQEWDTKEGVFLNLKYLKLESMKLVKWIASEEHFLILEKEGFGDIPTLELIEIKWCSQTAIDSALEIQKAQEDQGNEHLKVSILNG</sequence>
<protein>
    <submittedName>
        <fullName evidence="1">Uncharacterized protein</fullName>
    </submittedName>
</protein>
<accession>A0ACC0C043</accession>
<reference evidence="2" key="1">
    <citation type="journal article" date="2023" name="Nat. Plants">
        <title>Single-cell RNA sequencing provides a high-resolution roadmap for understanding the multicellular compartmentation of specialized metabolism.</title>
        <authorList>
            <person name="Sun S."/>
            <person name="Shen X."/>
            <person name="Li Y."/>
            <person name="Li Y."/>
            <person name="Wang S."/>
            <person name="Li R."/>
            <person name="Zhang H."/>
            <person name="Shen G."/>
            <person name="Guo B."/>
            <person name="Wei J."/>
            <person name="Xu J."/>
            <person name="St-Pierre B."/>
            <person name="Chen S."/>
            <person name="Sun C."/>
        </authorList>
    </citation>
    <scope>NUCLEOTIDE SEQUENCE [LARGE SCALE GENOMIC DNA]</scope>
</reference>
<name>A0ACC0C043_CATRO</name>
<gene>
    <name evidence="1" type="ORF">M9H77_09133</name>
</gene>
<keyword evidence="2" id="KW-1185">Reference proteome</keyword>
<dbReference type="Proteomes" id="UP001060085">
    <property type="component" value="Linkage Group LG02"/>
</dbReference>
<dbReference type="EMBL" id="CM044702">
    <property type="protein sequence ID" value="KAI5678183.1"/>
    <property type="molecule type" value="Genomic_DNA"/>
</dbReference>
<evidence type="ECO:0000313" key="1">
    <source>
        <dbReference type="EMBL" id="KAI5678183.1"/>
    </source>
</evidence>
<comment type="caution">
    <text evidence="1">The sequence shown here is derived from an EMBL/GenBank/DDBJ whole genome shotgun (WGS) entry which is preliminary data.</text>
</comment>
<organism evidence="1 2">
    <name type="scientific">Catharanthus roseus</name>
    <name type="common">Madagascar periwinkle</name>
    <name type="synonym">Vinca rosea</name>
    <dbReference type="NCBI Taxonomy" id="4058"/>
    <lineage>
        <taxon>Eukaryota</taxon>
        <taxon>Viridiplantae</taxon>
        <taxon>Streptophyta</taxon>
        <taxon>Embryophyta</taxon>
        <taxon>Tracheophyta</taxon>
        <taxon>Spermatophyta</taxon>
        <taxon>Magnoliopsida</taxon>
        <taxon>eudicotyledons</taxon>
        <taxon>Gunneridae</taxon>
        <taxon>Pentapetalae</taxon>
        <taxon>asterids</taxon>
        <taxon>lamiids</taxon>
        <taxon>Gentianales</taxon>
        <taxon>Apocynaceae</taxon>
        <taxon>Rauvolfioideae</taxon>
        <taxon>Vinceae</taxon>
        <taxon>Catharanthinae</taxon>
        <taxon>Catharanthus</taxon>
    </lineage>
</organism>